<keyword evidence="13" id="KW-0326">Glycosidase</keyword>
<evidence type="ECO:0000256" key="9">
    <source>
        <dbReference type="ARBA" id="ARBA00023125"/>
    </source>
</evidence>
<evidence type="ECO:0000259" key="16">
    <source>
        <dbReference type="PROSITE" id="PS51066"/>
    </source>
</evidence>
<evidence type="ECO:0000256" key="3">
    <source>
        <dbReference type="ARBA" id="ARBA00012720"/>
    </source>
</evidence>
<evidence type="ECO:0000256" key="7">
    <source>
        <dbReference type="ARBA" id="ARBA00022801"/>
    </source>
</evidence>
<dbReference type="SUPFAM" id="SSF81624">
    <property type="entry name" value="N-terminal domain of MutM-like DNA repair proteins"/>
    <property type="match status" value="1"/>
</dbReference>
<evidence type="ECO:0000256" key="6">
    <source>
        <dbReference type="ARBA" id="ARBA00022771"/>
    </source>
</evidence>
<dbReference type="KEGG" id="eke:EK0264_03230"/>
<dbReference type="CDD" id="cd08970">
    <property type="entry name" value="AcNei1_N"/>
    <property type="match status" value="1"/>
</dbReference>
<dbReference type="PROSITE" id="PS51066">
    <property type="entry name" value="ZF_FPG_2"/>
    <property type="match status" value="1"/>
</dbReference>
<dbReference type="GO" id="GO:0006284">
    <property type="term" value="P:base-excision repair"/>
    <property type="evidence" value="ECO:0007669"/>
    <property type="project" value="InterPro"/>
</dbReference>
<reference evidence="17 18" key="1">
    <citation type="journal article" date="2018" name="Int. J. Syst. Evol. Microbiol.">
        <title>Epidermidibacterium keratini gen. nov., sp. nov., a member of the family Sporichthyaceae, isolated from keratin epidermis.</title>
        <authorList>
            <person name="Lee D.G."/>
            <person name="Trujillo M.E."/>
            <person name="Kang S."/>
            <person name="Nam J.J."/>
            <person name="Kim Y.J."/>
        </authorList>
    </citation>
    <scope>NUCLEOTIDE SEQUENCE [LARGE SCALE GENOMIC DNA]</scope>
    <source>
        <strain evidence="17 18">EPI-7</strain>
    </source>
</reference>
<dbReference type="Gene3D" id="3.20.190.10">
    <property type="entry name" value="MutM-like, N-terminal"/>
    <property type="match status" value="1"/>
</dbReference>
<dbReference type="EC" id="4.2.99.18" evidence="3"/>
<comment type="cofactor">
    <cofactor evidence="1">
        <name>Zn(2+)</name>
        <dbReference type="ChEBI" id="CHEBI:29105"/>
    </cofactor>
</comment>
<evidence type="ECO:0000256" key="2">
    <source>
        <dbReference type="ARBA" id="ARBA00009409"/>
    </source>
</evidence>
<keyword evidence="12" id="KW-0511">Multifunctional enzyme</keyword>
<dbReference type="GO" id="GO:0008270">
    <property type="term" value="F:zinc ion binding"/>
    <property type="evidence" value="ECO:0007669"/>
    <property type="project" value="UniProtKB-KW"/>
</dbReference>
<evidence type="ECO:0000256" key="15">
    <source>
        <dbReference type="PROSITE-ProRule" id="PRU00391"/>
    </source>
</evidence>
<keyword evidence="18" id="KW-1185">Reference proteome</keyword>
<dbReference type="SUPFAM" id="SSF57716">
    <property type="entry name" value="Glucocorticoid receptor-like (DNA-binding domain)"/>
    <property type="match status" value="1"/>
</dbReference>
<dbReference type="GO" id="GO:0000703">
    <property type="term" value="F:oxidized pyrimidine nucleobase lesion DNA N-glycosylase activity"/>
    <property type="evidence" value="ECO:0007669"/>
    <property type="project" value="TreeGrafter"/>
</dbReference>
<keyword evidence="11" id="KW-0456">Lyase</keyword>
<dbReference type="EMBL" id="CP047156">
    <property type="protein sequence ID" value="QHB99389.1"/>
    <property type="molecule type" value="Genomic_DNA"/>
</dbReference>
<dbReference type="PROSITE" id="PS01242">
    <property type="entry name" value="ZF_FPG_1"/>
    <property type="match status" value="1"/>
</dbReference>
<keyword evidence="10" id="KW-0234">DNA repair</keyword>
<keyword evidence="6 15" id="KW-0863">Zinc-finger</keyword>
<dbReference type="FunCoup" id="A0A7L4YJV5">
    <property type="interactions" value="1"/>
</dbReference>
<evidence type="ECO:0000313" key="17">
    <source>
        <dbReference type="EMBL" id="QHB99389.1"/>
    </source>
</evidence>
<evidence type="ECO:0000256" key="12">
    <source>
        <dbReference type="ARBA" id="ARBA00023268"/>
    </source>
</evidence>
<accession>A0A7L4YJV5</accession>
<dbReference type="InterPro" id="IPR010663">
    <property type="entry name" value="Znf_FPG/IleRS"/>
</dbReference>
<evidence type="ECO:0000256" key="14">
    <source>
        <dbReference type="ARBA" id="ARBA00044632"/>
    </source>
</evidence>
<keyword evidence="9" id="KW-0238">DNA-binding</keyword>
<dbReference type="GO" id="GO:0140078">
    <property type="term" value="F:class I DNA-(apurinic or apyrimidinic site) endonuclease activity"/>
    <property type="evidence" value="ECO:0007669"/>
    <property type="project" value="UniProtKB-EC"/>
</dbReference>
<keyword evidence="4" id="KW-0479">Metal-binding</keyword>
<sequence>MPEGHVVERVAREHTERFRGQRLRVSSPQGRFVEGAALLDGHVLLGVSALGKHSLHRFAADGDARSRNDLYLHVHLGLYGKWSGASLPVPDPVGAIRVQLVGDDGWAQLRGATACEVITAPEVRDLRARLGEDPLHSKEGGAKAYSRLSGSSRAIALALMDQTVTAGVGNAYRAEILFRHGLWPFTPSSQISPELWSQLWTDLQRLMRAGVREGRMVTTERADRTRRSGPAREDDQYYVYRRAGLACRRCGTPIAVQDLAGRNLFWCPSCQAA</sequence>
<dbReference type="InterPro" id="IPR015887">
    <property type="entry name" value="DNA_glyclase_Znf_dom_DNA_BS"/>
</dbReference>
<dbReference type="OrthoDB" id="9800855at2"/>
<gene>
    <name evidence="17" type="ORF">EK0264_03230</name>
</gene>
<dbReference type="InParanoid" id="A0A7L4YJV5"/>
<dbReference type="SUPFAM" id="SSF46946">
    <property type="entry name" value="S13-like H2TH domain"/>
    <property type="match status" value="1"/>
</dbReference>
<feature type="domain" description="FPG-type" evidence="16">
    <location>
        <begin position="238"/>
        <end position="272"/>
    </location>
</feature>
<dbReference type="InterPro" id="IPR000214">
    <property type="entry name" value="Znf_DNA_glyclase/AP_lyase"/>
</dbReference>
<keyword evidence="7" id="KW-0378">Hydrolase</keyword>
<dbReference type="SMART" id="SM01232">
    <property type="entry name" value="H2TH"/>
    <property type="match status" value="1"/>
</dbReference>
<dbReference type="Gene3D" id="1.10.8.50">
    <property type="match status" value="1"/>
</dbReference>
<proteinExistence type="inferred from homology"/>
<dbReference type="Pfam" id="PF01149">
    <property type="entry name" value="Fapy_DNA_glyco"/>
    <property type="match status" value="1"/>
</dbReference>
<dbReference type="PANTHER" id="PTHR42697">
    <property type="entry name" value="ENDONUCLEASE 8"/>
    <property type="match status" value="1"/>
</dbReference>
<dbReference type="InterPro" id="IPR015886">
    <property type="entry name" value="H2TH_FPG"/>
</dbReference>
<name>A0A7L4YJV5_9ACTN</name>
<evidence type="ECO:0000256" key="8">
    <source>
        <dbReference type="ARBA" id="ARBA00022833"/>
    </source>
</evidence>
<evidence type="ECO:0000256" key="13">
    <source>
        <dbReference type="ARBA" id="ARBA00023295"/>
    </source>
</evidence>
<dbReference type="AlphaFoldDB" id="A0A7L4YJV5"/>
<comment type="catalytic activity">
    <reaction evidence="14">
        <text>2'-deoxyribonucleotide-(2'-deoxyribose 5'-phosphate)-2'-deoxyribonucleotide-DNA = a 3'-end 2'-deoxyribonucleotide-(2,3-dehydro-2,3-deoxyribose 5'-phosphate)-DNA + a 5'-end 5'-phospho-2'-deoxyribonucleoside-DNA + H(+)</text>
        <dbReference type="Rhea" id="RHEA:66592"/>
        <dbReference type="Rhea" id="RHEA-COMP:13180"/>
        <dbReference type="Rhea" id="RHEA-COMP:16897"/>
        <dbReference type="Rhea" id="RHEA-COMP:17067"/>
        <dbReference type="ChEBI" id="CHEBI:15378"/>
        <dbReference type="ChEBI" id="CHEBI:136412"/>
        <dbReference type="ChEBI" id="CHEBI:157695"/>
        <dbReference type="ChEBI" id="CHEBI:167181"/>
        <dbReference type="EC" id="4.2.99.18"/>
    </reaction>
</comment>
<evidence type="ECO:0000256" key="11">
    <source>
        <dbReference type="ARBA" id="ARBA00023239"/>
    </source>
</evidence>
<protein>
    <recommendedName>
        <fullName evidence="3">DNA-(apurinic or apyrimidinic site) lyase</fullName>
        <ecNumber evidence="3">4.2.99.18</ecNumber>
    </recommendedName>
</protein>
<dbReference type="InterPro" id="IPR010979">
    <property type="entry name" value="Ribosomal_uS13-like_H2TH"/>
</dbReference>
<comment type="similarity">
    <text evidence="2">Belongs to the FPG family.</text>
</comment>
<evidence type="ECO:0000256" key="4">
    <source>
        <dbReference type="ARBA" id="ARBA00022723"/>
    </source>
</evidence>
<dbReference type="RefSeq" id="WP_159542824.1">
    <property type="nucleotide sequence ID" value="NZ_CP047156.1"/>
</dbReference>
<keyword evidence="5" id="KW-0227">DNA damage</keyword>
<organism evidence="17 18">
    <name type="scientific">Epidermidibacterium keratini</name>
    <dbReference type="NCBI Taxonomy" id="1891644"/>
    <lineage>
        <taxon>Bacteria</taxon>
        <taxon>Bacillati</taxon>
        <taxon>Actinomycetota</taxon>
        <taxon>Actinomycetes</taxon>
        <taxon>Sporichthyales</taxon>
        <taxon>Sporichthyaceae</taxon>
        <taxon>Epidermidibacterium</taxon>
    </lineage>
</organism>
<dbReference type="Pfam" id="PF06827">
    <property type="entry name" value="zf-FPG_IleRS"/>
    <property type="match status" value="1"/>
</dbReference>
<evidence type="ECO:0000313" key="18">
    <source>
        <dbReference type="Proteomes" id="UP000463857"/>
    </source>
</evidence>
<evidence type="ECO:0000256" key="5">
    <source>
        <dbReference type="ARBA" id="ARBA00022763"/>
    </source>
</evidence>
<dbReference type="Pfam" id="PF06831">
    <property type="entry name" value="H2TH"/>
    <property type="match status" value="1"/>
</dbReference>
<dbReference type="GO" id="GO:0003684">
    <property type="term" value="F:damaged DNA binding"/>
    <property type="evidence" value="ECO:0007669"/>
    <property type="project" value="InterPro"/>
</dbReference>
<evidence type="ECO:0000256" key="1">
    <source>
        <dbReference type="ARBA" id="ARBA00001947"/>
    </source>
</evidence>
<dbReference type="SMART" id="SM00898">
    <property type="entry name" value="Fapy_DNA_glyco"/>
    <property type="match status" value="1"/>
</dbReference>
<dbReference type="InterPro" id="IPR035937">
    <property type="entry name" value="FPG_N"/>
</dbReference>
<dbReference type="InterPro" id="IPR012319">
    <property type="entry name" value="FPG_cat"/>
</dbReference>
<dbReference type="Proteomes" id="UP000463857">
    <property type="component" value="Chromosome"/>
</dbReference>
<keyword evidence="8" id="KW-0862">Zinc</keyword>
<evidence type="ECO:0000256" key="10">
    <source>
        <dbReference type="ARBA" id="ARBA00023204"/>
    </source>
</evidence>
<dbReference type="PANTHER" id="PTHR42697:SF3">
    <property type="entry name" value="ENDONUCLEASE 8 1"/>
    <property type="match status" value="1"/>
</dbReference>